<dbReference type="RefSeq" id="WP_098924049.1">
    <property type="nucleotide sequence ID" value="NZ_CP023819.1"/>
</dbReference>
<dbReference type="Pfam" id="PF18982">
    <property type="entry name" value="JetA"/>
    <property type="match status" value="1"/>
</dbReference>
<reference evidence="1 2" key="1">
    <citation type="submission" date="2017-10" db="EMBL/GenBank/DDBJ databases">
        <title>Complete Genome Sequence of Faecalibacterium prausnitzii isolated from the gut of healthy adult Indian.</title>
        <authorList>
            <person name="Bag S."/>
            <person name="Ghosh T.S."/>
            <person name="Das B."/>
        </authorList>
    </citation>
    <scope>NUCLEOTIDE SEQUENCE [LARGE SCALE GENOMIC DNA]</scope>
    <source>
        <strain evidence="1 2">Indica</strain>
    </source>
</reference>
<name>A0A291TAT5_9FIRM</name>
<dbReference type="AlphaFoldDB" id="A0A291TAT5"/>
<accession>A0A291TAT5</accession>
<organism evidence="1 2">
    <name type="scientific">Faecalibacterium prausnitzii</name>
    <dbReference type="NCBI Taxonomy" id="853"/>
    <lineage>
        <taxon>Bacteria</taxon>
        <taxon>Bacillati</taxon>
        <taxon>Bacillota</taxon>
        <taxon>Clostridia</taxon>
        <taxon>Eubacteriales</taxon>
        <taxon>Oscillospiraceae</taxon>
        <taxon>Faecalibacterium</taxon>
    </lineage>
</organism>
<gene>
    <name evidence="1" type="ORF">CRH10_08065</name>
</gene>
<dbReference type="InterPro" id="IPR043773">
    <property type="entry name" value="JetA"/>
</dbReference>
<dbReference type="Proteomes" id="UP000223709">
    <property type="component" value="Chromosome"/>
</dbReference>
<protein>
    <submittedName>
        <fullName evidence="1">Uncharacterized protein</fullName>
    </submittedName>
</protein>
<dbReference type="EMBL" id="CP023819">
    <property type="protein sequence ID" value="ATL90256.1"/>
    <property type="molecule type" value="Genomic_DNA"/>
</dbReference>
<sequence>MQLFELVSPRLFRPLAGPNRAFYAELLLLLWEECRHTADYSISRAEAVSRAEDYFAALAKPLALDADDAGDEAEQPTRDPHTLALGFLLRLRRTGWLEEQPGSYEEEPALAFVPEVAPLLEALEEILNPRVVTYTGKLYKAWQLLQNIGEEKSPYENVLREVASDLEALNKSLRALNASIGHYIDRLTRNRTPQEVLELFDQYEEKVVAAAYHRFKTSDNLFNYRAYLEEELDDCEAEHLPRLALDYARVERCAPGEAAPAVRALIQKLRDSLEEMSTLMRQIDQSHIRYRKRAVQRAQFLLLSDRSSQGSVTALLRRYAEEIKTPDQLFAPDDGPVAKRLHLYPAAVFGAKPLYPPAAPRSETPLAPVRQAELDAEQLRKEQQLLLDYARMAVTEENVGLLAKQALAARSAVAASTLAEEYPRDFARIIGLHTYSQSPRRAYDITLTGNWVERGGFRFEEFILTPRREDADHGRTE</sequence>
<evidence type="ECO:0000313" key="1">
    <source>
        <dbReference type="EMBL" id="ATL90256.1"/>
    </source>
</evidence>
<evidence type="ECO:0000313" key="2">
    <source>
        <dbReference type="Proteomes" id="UP000223709"/>
    </source>
</evidence>
<proteinExistence type="predicted"/>